<sequence>IGLRSITSFSLLSTGNANSYSLYPNITIGGDPTIWNDTK</sequence>
<feature type="non-terminal residue" evidence="1">
    <location>
        <position position="1"/>
    </location>
</feature>
<proteinExistence type="predicted"/>
<protein>
    <submittedName>
        <fullName evidence="1">HmcD domain-containing protein</fullName>
    </submittedName>
</protein>
<name>A0ABC9QIQ1_CAMJU</name>
<dbReference type="Proteomes" id="UP000003238">
    <property type="component" value="Unassembled WGS sequence"/>
</dbReference>
<gene>
    <name evidence="1" type="ORF">cje154_09786</name>
</gene>
<evidence type="ECO:0000313" key="2">
    <source>
        <dbReference type="Proteomes" id="UP000003238"/>
    </source>
</evidence>
<accession>A0ABC9QIQ1</accession>
<dbReference type="AlphaFoldDB" id="A0ABC9QIQ1"/>
<organism evidence="1 2">
    <name type="scientific">Campylobacter jejuni subsp. jejuni 2008-988</name>
    <dbReference type="NCBI Taxonomy" id="889253"/>
    <lineage>
        <taxon>Bacteria</taxon>
        <taxon>Pseudomonadati</taxon>
        <taxon>Campylobacterota</taxon>
        <taxon>Epsilonproteobacteria</taxon>
        <taxon>Campylobacterales</taxon>
        <taxon>Campylobacteraceae</taxon>
        <taxon>Campylobacter</taxon>
    </lineage>
</organism>
<dbReference type="EMBL" id="AIOS01000129">
    <property type="protein sequence ID" value="EIB51041.1"/>
    <property type="molecule type" value="Genomic_DNA"/>
</dbReference>
<reference evidence="1 2" key="1">
    <citation type="submission" date="2010-10" db="EMBL/GenBank/DDBJ databases">
        <authorList>
            <person name="Richards V."/>
            <person name="Lefebure T."/>
            <person name="Suzuki H."/>
            <person name="Pavinski Bitar P."/>
            <person name="Stanhope M."/>
        </authorList>
    </citation>
    <scope>NUCLEOTIDE SEQUENCE [LARGE SCALE GENOMIC DNA]</scope>
    <source>
        <strain evidence="1 2">2008-988</strain>
    </source>
</reference>
<evidence type="ECO:0000313" key="1">
    <source>
        <dbReference type="EMBL" id="EIB51041.1"/>
    </source>
</evidence>
<comment type="caution">
    <text evidence="1">The sequence shown here is derived from an EMBL/GenBank/DDBJ whole genome shotgun (WGS) entry which is preliminary data.</text>
</comment>